<evidence type="ECO:0000256" key="1">
    <source>
        <dbReference type="ARBA" id="ARBA00005495"/>
    </source>
</evidence>
<evidence type="ECO:0000256" key="2">
    <source>
        <dbReference type="ARBA" id="ARBA00022723"/>
    </source>
</evidence>
<comment type="similarity">
    <text evidence="1">Belongs to the Gfa family.</text>
</comment>
<evidence type="ECO:0000256" key="3">
    <source>
        <dbReference type="ARBA" id="ARBA00022833"/>
    </source>
</evidence>
<feature type="domain" description="CENP-V/GFA" evidence="4">
    <location>
        <begin position="7"/>
        <end position="119"/>
    </location>
</feature>
<evidence type="ECO:0000259" key="4">
    <source>
        <dbReference type="PROSITE" id="PS51891"/>
    </source>
</evidence>
<dbReference type="PROSITE" id="PS51891">
    <property type="entry name" value="CENP_V_GFA"/>
    <property type="match status" value="1"/>
</dbReference>
<evidence type="ECO:0000313" key="5">
    <source>
        <dbReference type="EMBL" id="PZQ18880.1"/>
    </source>
</evidence>
<gene>
    <name evidence="5" type="ORF">DI565_00260</name>
</gene>
<dbReference type="InterPro" id="IPR052355">
    <property type="entry name" value="CENP-V-like"/>
</dbReference>
<reference evidence="5 6" key="1">
    <citation type="submission" date="2017-08" db="EMBL/GenBank/DDBJ databases">
        <title>Infants hospitalized years apart are colonized by the same room-sourced microbial strains.</title>
        <authorList>
            <person name="Brooks B."/>
            <person name="Olm M.R."/>
            <person name="Firek B.A."/>
            <person name="Baker R."/>
            <person name="Thomas B.C."/>
            <person name="Morowitz M.J."/>
            <person name="Banfield J.F."/>
        </authorList>
    </citation>
    <scope>NUCLEOTIDE SEQUENCE [LARGE SCALE GENOMIC DNA]</scope>
    <source>
        <strain evidence="5">S2_005_003_R2_43</strain>
    </source>
</reference>
<dbReference type="InterPro" id="IPR006913">
    <property type="entry name" value="CENP-V/GFA"/>
</dbReference>
<protein>
    <submittedName>
        <fullName evidence="5">Aldehyde-activating protein</fullName>
    </submittedName>
</protein>
<dbReference type="PANTHER" id="PTHR28620:SF1">
    <property type="entry name" value="CENP-V_GFA DOMAIN-CONTAINING PROTEIN"/>
    <property type="match status" value="1"/>
</dbReference>
<evidence type="ECO:0000313" key="6">
    <source>
        <dbReference type="Proteomes" id="UP000249577"/>
    </source>
</evidence>
<dbReference type="Proteomes" id="UP000249577">
    <property type="component" value="Unassembled WGS sequence"/>
</dbReference>
<dbReference type="AlphaFoldDB" id="A0A2W5MYR8"/>
<dbReference type="EMBL" id="QFPN01000001">
    <property type="protein sequence ID" value="PZQ18880.1"/>
    <property type="molecule type" value="Genomic_DNA"/>
</dbReference>
<dbReference type="Gene3D" id="2.170.150.70">
    <property type="match status" value="1"/>
</dbReference>
<proteinExistence type="inferred from homology"/>
<dbReference type="PANTHER" id="PTHR28620">
    <property type="entry name" value="CENTROMERE PROTEIN V"/>
    <property type="match status" value="1"/>
</dbReference>
<dbReference type="Pfam" id="PF04828">
    <property type="entry name" value="GFA"/>
    <property type="match status" value="1"/>
</dbReference>
<accession>A0A2W5MYR8</accession>
<dbReference type="InterPro" id="IPR011057">
    <property type="entry name" value="Mss4-like_sf"/>
</dbReference>
<dbReference type="GO" id="GO:0016846">
    <property type="term" value="F:carbon-sulfur lyase activity"/>
    <property type="evidence" value="ECO:0007669"/>
    <property type="project" value="InterPro"/>
</dbReference>
<keyword evidence="3" id="KW-0862">Zinc</keyword>
<sequence>MAEARALAGACYCRAVAFEATGDLAFVSDCNCSIREMTGLNFTFVPADAFRVTAGEDLVTECRFNKKAIGHQFCRVCGVEPFGRGTRPDGAEMVALNVRCIDGLDWKALEKKPVDGRSF</sequence>
<name>A0A2W5MYR8_ANCNO</name>
<dbReference type="GO" id="GO:0046872">
    <property type="term" value="F:metal ion binding"/>
    <property type="evidence" value="ECO:0007669"/>
    <property type="project" value="UniProtKB-KW"/>
</dbReference>
<dbReference type="SUPFAM" id="SSF51316">
    <property type="entry name" value="Mss4-like"/>
    <property type="match status" value="1"/>
</dbReference>
<organism evidence="5 6">
    <name type="scientific">Ancylobacter novellus</name>
    <name type="common">Thiobacillus novellus</name>
    <dbReference type="NCBI Taxonomy" id="921"/>
    <lineage>
        <taxon>Bacteria</taxon>
        <taxon>Pseudomonadati</taxon>
        <taxon>Pseudomonadota</taxon>
        <taxon>Alphaproteobacteria</taxon>
        <taxon>Hyphomicrobiales</taxon>
        <taxon>Xanthobacteraceae</taxon>
        <taxon>Ancylobacter</taxon>
    </lineage>
</organism>
<comment type="caution">
    <text evidence="5">The sequence shown here is derived from an EMBL/GenBank/DDBJ whole genome shotgun (WGS) entry which is preliminary data.</text>
</comment>
<keyword evidence="2" id="KW-0479">Metal-binding</keyword>